<feature type="region of interest" description="Disordered" evidence="3">
    <location>
        <begin position="157"/>
        <end position="187"/>
    </location>
</feature>
<sequence>MPSPEDSGDTQAPKDTRTQSCSQQPRYSTARKGKSSVKKSKKGSQHSYRVRWRHTLNPSVTPQRASEDKREFTFATNQRWAPVPGSYSFVDETREIIGIHEAEKSDPEFDNDANTNSAFAEDRYASNQSLEETDEDALSVNAPNDLSHTASRYSYTVEDATSGRSKRPSNFELPRRKRTTCSVSSTGTTALSNTGDVTKLLAQASVNEQVLQPLNAATDPSMGAFDSLGLEQLLDASKLLDSPSYDPAFVESPIAQIGYLPFWTNEEHQSSSAPHGQQSRWPLKDSHEAYLFRYFVREVAPLFDLCDSLRHFARVVPKRAASCPPLLNAILAAAAKRLSRIGDVDGFTVDRYYHECLRALIPSLSRATAVKDEGLLAATVILRWLEETDIPFSTASSQSHLIGTRVFLAAQEDSGGFSGLRLALFWVALRQDIFMAFIHSRPVHPSLLNKNIAPVLEAVADDCSYANKVILHCAYCIQYCFGVQEQRPSLWTELNSYLEQWNENKPWCFQSMVPEEADGSKFFPDITYISDEVLTGMQHYYLARLVLEAHNPETPRLGPARREALEAVNQRIKKLVRIICGSAESNPQTTPGYVNAAISIVMAGDRFTDRLEQEVLYNLLVKIETQAAWPTGAAQTDLKNAWGWSKSPDMSIAGMLNTGSM</sequence>
<dbReference type="GO" id="GO:0000976">
    <property type="term" value="F:transcription cis-regulatory region binding"/>
    <property type="evidence" value="ECO:0007669"/>
    <property type="project" value="TreeGrafter"/>
</dbReference>
<dbReference type="InterPro" id="IPR021858">
    <property type="entry name" value="Fun_TF"/>
</dbReference>
<dbReference type="GO" id="GO:0003700">
    <property type="term" value="F:DNA-binding transcription factor activity"/>
    <property type="evidence" value="ECO:0007669"/>
    <property type="project" value="TreeGrafter"/>
</dbReference>
<dbReference type="Proteomes" id="UP000758603">
    <property type="component" value="Unassembled WGS sequence"/>
</dbReference>
<feature type="region of interest" description="Disordered" evidence="3">
    <location>
        <begin position="125"/>
        <end position="145"/>
    </location>
</feature>
<feature type="compositionally biased region" description="Basic residues" evidence="3">
    <location>
        <begin position="29"/>
        <end position="54"/>
    </location>
</feature>
<evidence type="ECO:0000256" key="1">
    <source>
        <dbReference type="ARBA" id="ARBA00004123"/>
    </source>
</evidence>
<feature type="compositionally biased region" description="Polar residues" evidence="3">
    <location>
        <begin position="18"/>
        <end position="27"/>
    </location>
</feature>
<organism evidence="4 5">
    <name type="scientific">Truncatella angustata</name>
    <dbReference type="NCBI Taxonomy" id="152316"/>
    <lineage>
        <taxon>Eukaryota</taxon>
        <taxon>Fungi</taxon>
        <taxon>Dikarya</taxon>
        <taxon>Ascomycota</taxon>
        <taxon>Pezizomycotina</taxon>
        <taxon>Sordariomycetes</taxon>
        <taxon>Xylariomycetidae</taxon>
        <taxon>Amphisphaeriales</taxon>
        <taxon>Sporocadaceae</taxon>
        <taxon>Truncatella</taxon>
    </lineage>
</organism>
<evidence type="ECO:0000256" key="2">
    <source>
        <dbReference type="ARBA" id="ARBA00023242"/>
    </source>
</evidence>
<keyword evidence="5" id="KW-1185">Reference proteome</keyword>
<dbReference type="GO" id="GO:0045944">
    <property type="term" value="P:positive regulation of transcription by RNA polymerase II"/>
    <property type="evidence" value="ECO:0007669"/>
    <property type="project" value="TreeGrafter"/>
</dbReference>
<evidence type="ECO:0000313" key="4">
    <source>
        <dbReference type="EMBL" id="KAH6654516.1"/>
    </source>
</evidence>
<name>A0A9P8ZYZ1_9PEZI</name>
<protein>
    <submittedName>
        <fullName evidence="4">Uncharacterized protein</fullName>
    </submittedName>
</protein>
<evidence type="ECO:0000313" key="5">
    <source>
        <dbReference type="Proteomes" id="UP000758603"/>
    </source>
</evidence>
<gene>
    <name evidence="4" type="ORF">BKA67DRAFT_565384</name>
</gene>
<keyword evidence="2" id="KW-0539">Nucleus</keyword>
<reference evidence="4" key="1">
    <citation type="journal article" date="2021" name="Nat. Commun.">
        <title>Genetic determinants of endophytism in the Arabidopsis root mycobiome.</title>
        <authorList>
            <person name="Mesny F."/>
            <person name="Miyauchi S."/>
            <person name="Thiergart T."/>
            <person name="Pickel B."/>
            <person name="Atanasova L."/>
            <person name="Karlsson M."/>
            <person name="Huettel B."/>
            <person name="Barry K.W."/>
            <person name="Haridas S."/>
            <person name="Chen C."/>
            <person name="Bauer D."/>
            <person name="Andreopoulos W."/>
            <person name="Pangilinan J."/>
            <person name="LaButti K."/>
            <person name="Riley R."/>
            <person name="Lipzen A."/>
            <person name="Clum A."/>
            <person name="Drula E."/>
            <person name="Henrissat B."/>
            <person name="Kohler A."/>
            <person name="Grigoriev I.V."/>
            <person name="Martin F.M."/>
            <person name="Hacquard S."/>
        </authorList>
    </citation>
    <scope>NUCLEOTIDE SEQUENCE</scope>
    <source>
        <strain evidence="4">MPI-SDFR-AT-0073</strain>
    </source>
</reference>
<dbReference type="GeneID" id="70131701"/>
<feature type="region of interest" description="Disordered" evidence="3">
    <location>
        <begin position="1"/>
        <end position="74"/>
    </location>
</feature>
<accession>A0A9P8ZYZ1</accession>
<dbReference type="PANTHER" id="PTHR37534:SF2">
    <property type="entry name" value="N-ACETYLTRANSFERASE DOMAIN-CONTAINING PROTEIN"/>
    <property type="match status" value="1"/>
</dbReference>
<proteinExistence type="predicted"/>
<dbReference type="OrthoDB" id="4525710at2759"/>
<dbReference type="AlphaFoldDB" id="A0A9P8ZYZ1"/>
<dbReference type="Pfam" id="PF11951">
    <property type="entry name" value="Fungal_trans_2"/>
    <property type="match status" value="1"/>
</dbReference>
<dbReference type="PANTHER" id="PTHR37534">
    <property type="entry name" value="TRANSCRIPTIONAL ACTIVATOR PROTEIN UGA3"/>
    <property type="match status" value="1"/>
</dbReference>
<dbReference type="EMBL" id="JAGPXC010000004">
    <property type="protein sequence ID" value="KAH6654516.1"/>
    <property type="molecule type" value="Genomic_DNA"/>
</dbReference>
<evidence type="ECO:0000256" key="3">
    <source>
        <dbReference type="SAM" id="MobiDB-lite"/>
    </source>
</evidence>
<comment type="caution">
    <text evidence="4">The sequence shown here is derived from an EMBL/GenBank/DDBJ whole genome shotgun (WGS) entry which is preliminary data.</text>
</comment>
<comment type="subcellular location">
    <subcellularLocation>
        <location evidence="1">Nucleus</location>
    </subcellularLocation>
</comment>
<dbReference type="GO" id="GO:0005634">
    <property type="term" value="C:nucleus"/>
    <property type="evidence" value="ECO:0007669"/>
    <property type="project" value="UniProtKB-SubCell"/>
</dbReference>
<dbReference type="RefSeq" id="XP_045958786.1">
    <property type="nucleotide sequence ID" value="XM_046102809.1"/>
</dbReference>